<dbReference type="SUPFAM" id="SSF55729">
    <property type="entry name" value="Acyl-CoA N-acyltransferases (Nat)"/>
    <property type="match status" value="1"/>
</dbReference>
<evidence type="ECO:0000313" key="3">
    <source>
        <dbReference type="Proteomes" id="UP000004816"/>
    </source>
</evidence>
<dbReference type="InterPro" id="IPR000182">
    <property type="entry name" value="GNAT_dom"/>
</dbReference>
<dbReference type="AlphaFoldDB" id="E5XMP4"/>
<evidence type="ECO:0000259" key="1">
    <source>
        <dbReference type="PROSITE" id="PS51186"/>
    </source>
</evidence>
<keyword evidence="3" id="KW-1185">Reference proteome</keyword>
<dbReference type="Pfam" id="PF13508">
    <property type="entry name" value="Acetyltransf_7"/>
    <property type="match status" value="1"/>
</dbReference>
<dbReference type="Proteomes" id="UP000004816">
    <property type="component" value="Unassembled WGS sequence"/>
</dbReference>
<sequence>MNHLAELAVYDLSPTVFLSRLHDALTLYTTAMGYSSEVISYRAQPWREDTRRSGWRAVGAFQGSELAGFAYAYTGSADLPWHQHVARAANGLGPARQSVAEMLGDYVELTEIHVRPDMQGLGLGETLLRRLMLDRPEGHVLLSTPEVALEANRAWRLYRRLGFVDVIRQMRFPGDSRPFAILGRPLPL</sequence>
<reference evidence="2 3" key="1">
    <citation type="journal article" date="2011" name="Stand. Genomic Sci.">
        <title>High quality draft genome sequence of Segniliparus rugosus CDC 945(T)= (ATCC BAA-974(T)).</title>
        <authorList>
            <person name="Earl A.M."/>
            <person name="Desjardins C.A."/>
            <person name="Fitzgerald M.G."/>
            <person name="Arachchi H.M."/>
            <person name="Zeng Q."/>
            <person name="Mehta T."/>
            <person name="Griggs A."/>
            <person name="Birren B.W."/>
            <person name="Toney N.C."/>
            <person name="Carr J."/>
            <person name="Posey J."/>
            <person name="Butler W.R."/>
        </authorList>
    </citation>
    <scope>NUCLEOTIDE SEQUENCE [LARGE SCALE GENOMIC DNA]</scope>
    <source>
        <strain evidence="3">ATCC BAA-974 / DSM 45345 / CCUG 50838 / CIP 108380 / JCM 13579 / CDC 945</strain>
    </source>
</reference>
<dbReference type="HOGENOM" id="CLU_091690_0_0_11"/>
<organism evidence="2 3">
    <name type="scientific">Segniliparus rugosus (strain ATCC BAA-974 / DSM 45345 / CCUG 50838 / CIP 108380 / JCM 13579 / CDC 945)</name>
    <dbReference type="NCBI Taxonomy" id="679197"/>
    <lineage>
        <taxon>Bacteria</taxon>
        <taxon>Bacillati</taxon>
        <taxon>Actinomycetota</taxon>
        <taxon>Actinomycetes</taxon>
        <taxon>Mycobacteriales</taxon>
        <taxon>Segniliparaceae</taxon>
        <taxon>Segniliparus</taxon>
    </lineage>
</organism>
<feature type="domain" description="N-acetyltransferase" evidence="1">
    <location>
        <begin position="7"/>
        <end position="187"/>
    </location>
</feature>
<dbReference type="RefSeq" id="WP_007467992.1">
    <property type="nucleotide sequence ID" value="NZ_KI391954.1"/>
</dbReference>
<proteinExistence type="predicted"/>
<evidence type="ECO:0000313" key="2">
    <source>
        <dbReference type="EMBL" id="EFV14389.1"/>
    </source>
</evidence>
<gene>
    <name evidence="2" type="ORF">HMPREF9336_00764</name>
</gene>
<accession>E5XMP4</accession>
<dbReference type="eggNOG" id="COG0456">
    <property type="taxonomic scope" value="Bacteria"/>
</dbReference>
<comment type="caution">
    <text evidence="2">The sequence shown here is derived from an EMBL/GenBank/DDBJ whole genome shotgun (WGS) entry which is preliminary data.</text>
</comment>
<dbReference type="PROSITE" id="PS51186">
    <property type="entry name" value="GNAT"/>
    <property type="match status" value="1"/>
</dbReference>
<dbReference type="InterPro" id="IPR016181">
    <property type="entry name" value="Acyl_CoA_acyltransferase"/>
</dbReference>
<name>E5XMP4_SEGRC</name>
<dbReference type="STRING" id="679197.HMPREF9336_00764"/>
<dbReference type="Gene3D" id="3.40.630.30">
    <property type="match status" value="1"/>
</dbReference>
<protein>
    <recommendedName>
        <fullName evidence="1">N-acetyltransferase domain-containing protein</fullName>
    </recommendedName>
</protein>
<dbReference type="GO" id="GO:0016747">
    <property type="term" value="F:acyltransferase activity, transferring groups other than amino-acyl groups"/>
    <property type="evidence" value="ECO:0007669"/>
    <property type="project" value="InterPro"/>
</dbReference>
<dbReference type="OrthoDB" id="3692150at2"/>
<dbReference type="EMBL" id="ACZI02000003">
    <property type="protein sequence ID" value="EFV14389.1"/>
    <property type="molecule type" value="Genomic_DNA"/>
</dbReference>